<name>A0A2S4MPS0_9HYPH</name>
<proteinExistence type="predicted"/>
<accession>A0A2S4MPS0</accession>
<keyword evidence="2" id="KW-1185">Reference proteome</keyword>
<evidence type="ECO:0000313" key="2">
    <source>
        <dbReference type="Proteomes" id="UP000236919"/>
    </source>
</evidence>
<reference evidence="1 2" key="1">
    <citation type="submission" date="2018-01" db="EMBL/GenBank/DDBJ databases">
        <title>Genomic Encyclopedia of Type Strains, Phase III (KMG-III): the genomes of soil and plant-associated and newly described type strains.</title>
        <authorList>
            <person name="Whitman W."/>
        </authorList>
    </citation>
    <scope>NUCLEOTIDE SEQUENCE [LARGE SCALE GENOMIC DNA]</scope>
    <source>
        <strain evidence="1 2">1131</strain>
    </source>
</reference>
<dbReference type="Proteomes" id="UP000236919">
    <property type="component" value="Unassembled WGS sequence"/>
</dbReference>
<gene>
    <name evidence="1" type="ORF">CYD53_101120</name>
</gene>
<sequence length="113" mass="11823">MATLISSFTVSFTQSLFTRVRPRIAQTVAAIALGVAAFGAMVSAPAAAAERPAWETACAYKQPSGMFGNGYAVVTDMCTRLRSCQAISDRGGDLAQAGCFGFEAAPRPGDRRP</sequence>
<evidence type="ECO:0000313" key="1">
    <source>
        <dbReference type="EMBL" id="POR56599.1"/>
    </source>
</evidence>
<protein>
    <submittedName>
        <fullName evidence="1">Uncharacterized protein</fullName>
    </submittedName>
</protein>
<comment type="caution">
    <text evidence="1">The sequence shown here is derived from an EMBL/GenBank/DDBJ whole genome shotgun (WGS) entry which is preliminary data.</text>
</comment>
<dbReference type="EMBL" id="PQFZ01000001">
    <property type="protein sequence ID" value="POR56599.1"/>
    <property type="molecule type" value="Genomic_DNA"/>
</dbReference>
<organism evidence="1 2">
    <name type="scientific">Bosea psychrotolerans</name>
    <dbReference type="NCBI Taxonomy" id="1871628"/>
    <lineage>
        <taxon>Bacteria</taxon>
        <taxon>Pseudomonadati</taxon>
        <taxon>Pseudomonadota</taxon>
        <taxon>Alphaproteobacteria</taxon>
        <taxon>Hyphomicrobiales</taxon>
        <taxon>Boseaceae</taxon>
        <taxon>Bosea</taxon>
    </lineage>
</organism>
<dbReference type="AlphaFoldDB" id="A0A2S4MPS0"/>